<dbReference type="Proteomes" id="UP000736328">
    <property type="component" value="Unassembled WGS sequence"/>
</dbReference>
<protein>
    <recommendedName>
        <fullName evidence="5">Curli production assembly/transport component CsgG</fullName>
    </recommendedName>
</protein>
<dbReference type="PROSITE" id="PS50005">
    <property type="entry name" value="TPR"/>
    <property type="match status" value="1"/>
</dbReference>
<evidence type="ECO:0000313" key="3">
    <source>
        <dbReference type="EMBL" id="MBI4727012.1"/>
    </source>
</evidence>
<dbReference type="AlphaFoldDB" id="A0A933I9E5"/>
<reference evidence="3" key="1">
    <citation type="submission" date="2020-07" db="EMBL/GenBank/DDBJ databases">
        <title>Huge and variable diversity of episymbiotic CPR bacteria and DPANN archaea in groundwater ecosystems.</title>
        <authorList>
            <person name="He C.Y."/>
            <person name="Keren R."/>
            <person name="Whittaker M."/>
            <person name="Farag I.F."/>
            <person name="Doudna J."/>
            <person name="Cate J.H.D."/>
            <person name="Banfield J.F."/>
        </authorList>
    </citation>
    <scope>NUCLEOTIDE SEQUENCE</scope>
    <source>
        <strain evidence="3">NC_groundwater_1520_Pr4_B-0.1um_53_5</strain>
    </source>
</reference>
<dbReference type="SUPFAM" id="SSF48452">
    <property type="entry name" value="TPR-like"/>
    <property type="match status" value="1"/>
</dbReference>
<dbReference type="Gene3D" id="1.25.40.10">
    <property type="entry name" value="Tetratricopeptide repeat domain"/>
    <property type="match status" value="1"/>
</dbReference>
<comment type="caution">
    <text evidence="3">The sequence shown here is derived from an EMBL/GenBank/DDBJ whole genome shotgun (WGS) entry which is preliminary data.</text>
</comment>
<dbReference type="EMBL" id="JACQXR010000094">
    <property type="protein sequence ID" value="MBI4727012.1"/>
    <property type="molecule type" value="Genomic_DNA"/>
</dbReference>
<dbReference type="InterPro" id="IPR011990">
    <property type="entry name" value="TPR-like_helical_dom_sf"/>
</dbReference>
<dbReference type="InterPro" id="IPR019734">
    <property type="entry name" value="TPR_rpt"/>
</dbReference>
<gene>
    <name evidence="3" type="ORF">HY768_07290</name>
</gene>
<feature type="compositionally biased region" description="Basic and acidic residues" evidence="2">
    <location>
        <begin position="129"/>
        <end position="143"/>
    </location>
</feature>
<evidence type="ECO:0000256" key="1">
    <source>
        <dbReference type="PROSITE-ProRule" id="PRU00339"/>
    </source>
</evidence>
<feature type="region of interest" description="Disordered" evidence="2">
    <location>
        <begin position="114"/>
        <end position="143"/>
    </location>
</feature>
<name>A0A933I9E5_UNCT6</name>
<organism evidence="3 4">
    <name type="scientific">candidate division TA06 bacterium</name>
    <dbReference type="NCBI Taxonomy" id="2250710"/>
    <lineage>
        <taxon>Bacteria</taxon>
        <taxon>Bacteria division TA06</taxon>
    </lineage>
</organism>
<evidence type="ECO:0000256" key="2">
    <source>
        <dbReference type="SAM" id="MobiDB-lite"/>
    </source>
</evidence>
<keyword evidence="1" id="KW-0802">TPR repeat</keyword>
<feature type="compositionally biased region" description="Polar residues" evidence="2">
    <location>
        <begin position="118"/>
        <end position="128"/>
    </location>
</feature>
<sequence length="444" mass="49303">MLKFKSLIILFLLVAFAPALLWAGGQSYNYYENGLNYMKKVQWDRAIDEFKSAISLEFSDRTNFKTYGMHFIDYFPHREMAICYYNLGDLDKARKEMELSMAFKSTGRSKDYWDKINQGGTQSASTASKAEDEKLAQERSKLDAEKRRIAEAQAALEQRKKAMDAETAQKAILEERWLAARRDSLERAERQHQAVALDRGKLPVGALTYDPARVTQVGSRLSIAVLPFDNRSGNAEITNTVQDKMITSLYSLKRFKIIERSQIDKVLSEQKLGMTGALDPAKAVKVGKIIGVDAILMGSISSTANGIGMDARLIDTESSGVITAKDAYSGQNTLQDIKTMATDISIQIYNDIPLVEGYLIKLNPAGEAFLDIGTAKGMRKGMKVVVYKEGEEIKHPVTGEILGKQVTKVGELLLTEVQEKMSEAQILEKEAGQSLTVGQKVVAK</sequence>
<dbReference type="Gene3D" id="3.40.50.10610">
    <property type="entry name" value="ABC-type transport auxiliary lipoprotein component"/>
    <property type="match status" value="1"/>
</dbReference>
<dbReference type="Pfam" id="PF03783">
    <property type="entry name" value="CsgG"/>
    <property type="match status" value="1"/>
</dbReference>
<accession>A0A933I9E5</accession>
<evidence type="ECO:0000313" key="4">
    <source>
        <dbReference type="Proteomes" id="UP000736328"/>
    </source>
</evidence>
<evidence type="ECO:0008006" key="5">
    <source>
        <dbReference type="Google" id="ProtNLM"/>
    </source>
</evidence>
<dbReference type="GO" id="GO:0030288">
    <property type="term" value="C:outer membrane-bounded periplasmic space"/>
    <property type="evidence" value="ECO:0007669"/>
    <property type="project" value="InterPro"/>
</dbReference>
<proteinExistence type="predicted"/>
<feature type="repeat" description="TPR" evidence="1">
    <location>
        <begin position="27"/>
        <end position="60"/>
    </location>
</feature>
<dbReference type="InterPro" id="IPR005534">
    <property type="entry name" value="Curli_assmbl/transp-comp_CsgG"/>
</dbReference>